<reference evidence="9" key="1">
    <citation type="submission" date="2016-06" db="EMBL/GenBank/DDBJ databases">
        <title>Parallel loss of symbiosis genes in relatives of nitrogen-fixing non-legume Parasponia.</title>
        <authorList>
            <person name="Van Velzen R."/>
            <person name="Holmer R."/>
            <person name="Bu F."/>
            <person name="Rutten L."/>
            <person name="Van Zeijl A."/>
            <person name="Liu W."/>
            <person name="Santuari L."/>
            <person name="Cao Q."/>
            <person name="Sharma T."/>
            <person name="Shen D."/>
            <person name="Roswanjaya Y."/>
            <person name="Wardhani T."/>
            <person name="Kalhor M.S."/>
            <person name="Jansen J."/>
            <person name="Van den Hoogen J."/>
            <person name="Gungor B."/>
            <person name="Hartog M."/>
            <person name="Hontelez J."/>
            <person name="Verver J."/>
            <person name="Yang W.-C."/>
            <person name="Schijlen E."/>
            <person name="Repin R."/>
            <person name="Schilthuizen M."/>
            <person name="Schranz E."/>
            <person name="Heidstra R."/>
            <person name="Miyata K."/>
            <person name="Fedorova E."/>
            <person name="Kohlen W."/>
            <person name="Bisseling T."/>
            <person name="Smit S."/>
            <person name="Geurts R."/>
        </authorList>
    </citation>
    <scope>NUCLEOTIDE SEQUENCE [LARGE SCALE GENOMIC DNA]</scope>
    <source>
        <strain evidence="9">cv. WU1-14</strain>
    </source>
</reference>
<dbReference type="PROSITE" id="PS51194">
    <property type="entry name" value="HELICASE_CTER"/>
    <property type="match status" value="1"/>
</dbReference>
<accession>A0A2P5CP39</accession>
<organism evidence="8 9">
    <name type="scientific">Parasponia andersonii</name>
    <name type="common">Sponia andersonii</name>
    <dbReference type="NCBI Taxonomy" id="3476"/>
    <lineage>
        <taxon>Eukaryota</taxon>
        <taxon>Viridiplantae</taxon>
        <taxon>Streptophyta</taxon>
        <taxon>Embryophyta</taxon>
        <taxon>Tracheophyta</taxon>
        <taxon>Spermatophyta</taxon>
        <taxon>Magnoliopsida</taxon>
        <taxon>eudicotyledons</taxon>
        <taxon>Gunneridae</taxon>
        <taxon>Pentapetalae</taxon>
        <taxon>rosids</taxon>
        <taxon>fabids</taxon>
        <taxon>Rosales</taxon>
        <taxon>Cannabaceae</taxon>
        <taxon>Parasponia</taxon>
    </lineage>
</organism>
<evidence type="ECO:0000256" key="2">
    <source>
        <dbReference type="ARBA" id="ARBA00022801"/>
    </source>
</evidence>
<dbReference type="EC" id="3.6.4.13" evidence="5"/>
<evidence type="ECO:0000256" key="4">
    <source>
        <dbReference type="ARBA" id="ARBA00022884"/>
    </source>
</evidence>
<dbReference type="InterPro" id="IPR014001">
    <property type="entry name" value="Helicase_ATP-bd"/>
</dbReference>
<sequence length="316" mass="36197">MGLKMLILDEAGHLLDLGFRKDIEKLVDCLPRQRQSLLFTATIPKEVRRISQLVLKREHSFIDTVGLGCAETLAQVKQSYLVSPHELHFHIVHHLLKEHISQSPDYKVIVFCTTAMVTSLMYLLFRDMKMNVREIHTRKPHLSRTRVSEEFRESKRLILVTSDVSARGMNYPDVTLVIQVGIPLSRDQYINRLGRTGRGGKEGEGILLLAPWEEYFLDELKDLPLEKFTLSQSDPIAKHKMEDSMAKIDGNVKEGAYHAWLGYYNSIKEIGRDKTTLVEAANRFSESIGLQKPPALFRKTVVKMGLRDIPGIRIHR</sequence>
<dbReference type="GO" id="GO:0016787">
    <property type="term" value="F:hydrolase activity"/>
    <property type="evidence" value="ECO:0007669"/>
    <property type="project" value="UniProtKB-KW"/>
</dbReference>
<dbReference type="Proteomes" id="UP000237105">
    <property type="component" value="Unassembled WGS sequence"/>
</dbReference>
<evidence type="ECO:0000259" key="6">
    <source>
        <dbReference type="PROSITE" id="PS51192"/>
    </source>
</evidence>
<evidence type="ECO:0000259" key="7">
    <source>
        <dbReference type="PROSITE" id="PS51194"/>
    </source>
</evidence>
<dbReference type="GO" id="GO:0005524">
    <property type="term" value="F:ATP binding"/>
    <property type="evidence" value="ECO:0007669"/>
    <property type="project" value="UniProtKB-UniRule"/>
</dbReference>
<comment type="domain">
    <text evidence="5">The Q motif is unique to and characteristic of the DEAD box family of RNA helicases and controls ATP binding and hydrolysis.</text>
</comment>
<keyword evidence="5" id="KW-0347">Helicase</keyword>
<evidence type="ECO:0000256" key="3">
    <source>
        <dbReference type="ARBA" id="ARBA00022840"/>
    </source>
</evidence>
<evidence type="ECO:0000313" key="9">
    <source>
        <dbReference type="Proteomes" id="UP000237105"/>
    </source>
</evidence>
<dbReference type="STRING" id="3476.A0A2P5CP39"/>
<dbReference type="AlphaFoldDB" id="A0A2P5CP39"/>
<keyword evidence="9" id="KW-1185">Reference proteome</keyword>
<evidence type="ECO:0000313" key="8">
    <source>
        <dbReference type="EMBL" id="PON62823.1"/>
    </source>
</evidence>
<gene>
    <name evidence="8" type="ORF">PanWU01x14_134990</name>
</gene>
<comment type="function">
    <text evidence="5">RNA helicase.</text>
</comment>
<dbReference type="InterPro" id="IPR001650">
    <property type="entry name" value="Helicase_C-like"/>
</dbReference>
<dbReference type="OrthoDB" id="193716at2759"/>
<dbReference type="Pfam" id="PF00270">
    <property type="entry name" value="DEAD"/>
    <property type="match status" value="1"/>
</dbReference>
<dbReference type="GO" id="GO:0003723">
    <property type="term" value="F:RNA binding"/>
    <property type="evidence" value="ECO:0007669"/>
    <property type="project" value="UniProtKB-UniRule"/>
</dbReference>
<evidence type="ECO:0000256" key="5">
    <source>
        <dbReference type="RuleBase" id="RU365068"/>
    </source>
</evidence>
<comment type="caution">
    <text evidence="8">The sequence shown here is derived from an EMBL/GenBank/DDBJ whole genome shotgun (WGS) entry which is preliminary data.</text>
</comment>
<dbReference type="CDD" id="cd18787">
    <property type="entry name" value="SF2_C_DEAD"/>
    <property type="match status" value="1"/>
</dbReference>
<protein>
    <recommendedName>
        <fullName evidence="5">ATP-dependent RNA helicase</fullName>
        <ecNumber evidence="5">3.6.4.13</ecNumber>
    </recommendedName>
</protein>
<keyword evidence="2 5" id="KW-0378">Hydrolase</keyword>
<dbReference type="PROSITE" id="PS51192">
    <property type="entry name" value="HELICASE_ATP_BIND_1"/>
    <property type="match status" value="1"/>
</dbReference>
<keyword evidence="1 5" id="KW-0547">Nucleotide-binding</keyword>
<name>A0A2P5CP39_PARAD</name>
<dbReference type="InterPro" id="IPR027417">
    <property type="entry name" value="P-loop_NTPase"/>
</dbReference>
<dbReference type="EMBL" id="JXTB01000109">
    <property type="protein sequence ID" value="PON62823.1"/>
    <property type="molecule type" value="Genomic_DNA"/>
</dbReference>
<keyword evidence="3 5" id="KW-0067">ATP-binding</keyword>
<dbReference type="Pfam" id="PF00271">
    <property type="entry name" value="Helicase_C"/>
    <property type="match status" value="1"/>
</dbReference>
<dbReference type="SMART" id="SM00490">
    <property type="entry name" value="HELICc"/>
    <property type="match status" value="1"/>
</dbReference>
<comment type="catalytic activity">
    <reaction evidence="5">
        <text>ATP + H2O = ADP + phosphate + H(+)</text>
        <dbReference type="Rhea" id="RHEA:13065"/>
        <dbReference type="ChEBI" id="CHEBI:15377"/>
        <dbReference type="ChEBI" id="CHEBI:15378"/>
        <dbReference type="ChEBI" id="CHEBI:30616"/>
        <dbReference type="ChEBI" id="CHEBI:43474"/>
        <dbReference type="ChEBI" id="CHEBI:456216"/>
        <dbReference type="EC" id="3.6.4.13"/>
    </reaction>
</comment>
<evidence type="ECO:0000256" key="1">
    <source>
        <dbReference type="ARBA" id="ARBA00022741"/>
    </source>
</evidence>
<feature type="domain" description="Helicase ATP-binding" evidence="6">
    <location>
        <begin position="1"/>
        <end position="61"/>
    </location>
</feature>
<feature type="domain" description="Helicase C-terminal" evidence="7">
    <location>
        <begin position="95"/>
        <end position="244"/>
    </location>
</feature>
<dbReference type="GO" id="GO:0003724">
    <property type="term" value="F:RNA helicase activity"/>
    <property type="evidence" value="ECO:0007669"/>
    <property type="project" value="UniProtKB-EC"/>
</dbReference>
<comment type="similarity">
    <text evidence="5">Belongs to the DEAD box helicase family.</text>
</comment>
<proteinExistence type="inferred from homology"/>
<dbReference type="InterPro" id="IPR011545">
    <property type="entry name" value="DEAD/DEAH_box_helicase_dom"/>
</dbReference>
<dbReference type="PANTHER" id="PTHR24031">
    <property type="entry name" value="RNA HELICASE"/>
    <property type="match status" value="1"/>
</dbReference>
<dbReference type="SUPFAM" id="SSF52540">
    <property type="entry name" value="P-loop containing nucleoside triphosphate hydrolases"/>
    <property type="match status" value="1"/>
</dbReference>
<keyword evidence="4 5" id="KW-0694">RNA-binding</keyword>
<dbReference type="Gene3D" id="3.40.50.300">
    <property type="entry name" value="P-loop containing nucleotide triphosphate hydrolases"/>
    <property type="match status" value="2"/>
</dbReference>